<evidence type="ECO:0000256" key="5">
    <source>
        <dbReference type="ARBA" id="ARBA00022777"/>
    </source>
</evidence>
<dbReference type="Proteomes" id="UP000254797">
    <property type="component" value="Unassembled WGS sequence"/>
</dbReference>
<dbReference type="PANTHER" id="PTHR10695:SF46">
    <property type="entry name" value="BIFUNCTIONAL COENZYME A SYNTHASE-RELATED"/>
    <property type="match status" value="1"/>
</dbReference>
<evidence type="ECO:0000256" key="8">
    <source>
        <dbReference type="HAMAP-Rule" id="MF_00376"/>
    </source>
</evidence>
<dbReference type="InterPro" id="IPR001977">
    <property type="entry name" value="Depp_CoAkinase"/>
</dbReference>
<dbReference type="Pfam" id="PF01121">
    <property type="entry name" value="CoaE"/>
    <property type="match status" value="1"/>
</dbReference>
<dbReference type="InterPro" id="IPR027417">
    <property type="entry name" value="P-loop_NTPase"/>
</dbReference>
<comment type="catalytic activity">
    <reaction evidence="8">
        <text>3'-dephospho-CoA + ATP = ADP + CoA + H(+)</text>
        <dbReference type="Rhea" id="RHEA:18245"/>
        <dbReference type="ChEBI" id="CHEBI:15378"/>
        <dbReference type="ChEBI" id="CHEBI:30616"/>
        <dbReference type="ChEBI" id="CHEBI:57287"/>
        <dbReference type="ChEBI" id="CHEBI:57328"/>
        <dbReference type="ChEBI" id="CHEBI:456216"/>
        <dbReference type="EC" id="2.7.1.24"/>
    </reaction>
</comment>
<comment type="function">
    <text evidence="8">Catalyzes the phosphorylation of the 3'-hydroxyl group of dephosphocoenzyme A to form coenzyme A.</text>
</comment>
<dbReference type="UniPathway" id="UPA00241">
    <property type="reaction ID" value="UER00356"/>
</dbReference>
<evidence type="ECO:0000313" key="10">
    <source>
        <dbReference type="EMBL" id="SUN51100.1"/>
    </source>
</evidence>
<dbReference type="SUPFAM" id="SSF52540">
    <property type="entry name" value="P-loop containing nucleoside triphosphate hydrolases"/>
    <property type="match status" value="1"/>
</dbReference>
<proteinExistence type="inferred from homology"/>
<keyword evidence="4 8" id="KW-0547">Nucleotide-binding</keyword>
<dbReference type="HAMAP" id="MF_00376">
    <property type="entry name" value="Dephospho_CoA_kinase"/>
    <property type="match status" value="1"/>
</dbReference>
<evidence type="ECO:0000256" key="2">
    <source>
        <dbReference type="ARBA" id="ARBA00022490"/>
    </source>
</evidence>
<dbReference type="FunFam" id="3.40.50.300:FF:000991">
    <property type="entry name" value="Dephospho-CoA kinase"/>
    <property type="match status" value="1"/>
</dbReference>
<comment type="similarity">
    <text evidence="1 8">Belongs to the CoaE family.</text>
</comment>
<evidence type="ECO:0000256" key="9">
    <source>
        <dbReference type="NCBIfam" id="TIGR00152"/>
    </source>
</evidence>
<reference evidence="10 11" key="1">
    <citation type="submission" date="2018-06" db="EMBL/GenBank/DDBJ databases">
        <authorList>
            <consortium name="Pathogen Informatics"/>
            <person name="Doyle S."/>
        </authorList>
    </citation>
    <scope>NUCLEOTIDE SEQUENCE [LARGE SCALE GENOMIC DNA]</scope>
    <source>
        <strain evidence="10 11">NCTC4670</strain>
    </source>
</reference>
<evidence type="ECO:0000256" key="3">
    <source>
        <dbReference type="ARBA" id="ARBA00022679"/>
    </source>
</evidence>
<gene>
    <name evidence="8 10" type="primary">coaE</name>
    <name evidence="10" type="ORF">NCTC4670_01828</name>
</gene>
<dbReference type="Gene3D" id="3.40.50.300">
    <property type="entry name" value="P-loop containing nucleotide triphosphate hydrolases"/>
    <property type="match status" value="1"/>
</dbReference>
<evidence type="ECO:0000256" key="6">
    <source>
        <dbReference type="ARBA" id="ARBA00022840"/>
    </source>
</evidence>
<keyword evidence="6 8" id="KW-0067">ATP-binding</keyword>
<name>A0A380JZB4_STRDY</name>
<comment type="pathway">
    <text evidence="8">Cofactor biosynthesis; coenzyme A biosynthesis; CoA from (R)-pantothenate: step 5/5.</text>
</comment>
<evidence type="ECO:0000256" key="4">
    <source>
        <dbReference type="ARBA" id="ARBA00022741"/>
    </source>
</evidence>
<keyword evidence="5 8" id="KW-0418">Kinase</keyword>
<organism evidence="10 11">
    <name type="scientific">Streptococcus dysgalactiae subsp. dysgalactiae</name>
    <dbReference type="NCBI Taxonomy" id="99822"/>
    <lineage>
        <taxon>Bacteria</taxon>
        <taxon>Bacillati</taxon>
        <taxon>Bacillota</taxon>
        <taxon>Bacilli</taxon>
        <taxon>Lactobacillales</taxon>
        <taxon>Streptococcaceae</taxon>
        <taxon>Streptococcus</taxon>
    </lineage>
</organism>
<sequence length="206" mass="23330">MSEMSEKKVLMIGITGGIASGKSTVVAMIKEAGYQVIDADQVVHQLQEKGGRLYQALKLAFGDEILKEDGELNRKKLSEMVFSNPSHMATSSAIQNQIIKEELAAERDQLAQSQTVIFMDIPLLIELGYQDWFDAIWLVYVDAQTQLRRLMARNHLREVDAKKRLSSQLPIEEKRPYASLVIDNSGDMETLRKQVHKALEQLPKPY</sequence>
<evidence type="ECO:0000256" key="1">
    <source>
        <dbReference type="ARBA" id="ARBA00009018"/>
    </source>
</evidence>
<dbReference type="PROSITE" id="PS51219">
    <property type="entry name" value="DPCK"/>
    <property type="match status" value="1"/>
</dbReference>
<keyword evidence="2 8" id="KW-0963">Cytoplasm</keyword>
<keyword evidence="3 8" id="KW-0808">Transferase</keyword>
<evidence type="ECO:0000313" key="11">
    <source>
        <dbReference type="Proteomes" id="UP000254797"/>
    </source>
</evidence>
<comment type="subcellular location">
    <subcellularLocation>
        <location evidence="8">Cytoplasm</location>
    </subcellularLocation>
</comment>
<protein>
    <recommendedName>
        <fullName evidence="8 9">Dephospho-CoA kinase</fullName>
        <ecNumber evidence="8 9">2.7.1.24</ecNumber>
    </recommendedName>
    <alternativeName>
        <fullName evidence="8">Dephosphocoenzyme A kinase</fullName>
    </alternativeName>
</protein>
<feature type="binding site" evidence="8">
    <location>
        <begin position="19"/>
        <end position="24"/>
    </location>
    <ligand>
        <name>ATP</name>
        <dbReference type="ChEBI" id="CHEBI:30616"/>
    </ligand>
</feature>
<dbReference type="GO" id="GO:0015937">
    <property type="term" value="P:coenzyme A biosynthetic process"/>
    <property type="evidence" value="ECO:0007669"/>
    <property type="project" value="UniProtKB-UniRule"/>
</dbReference>
<dbReference type="GO" id="GO:0005737">
    <property type="term" value="C:cytoplasm"/>
    <property type="evidence" value="ECO:0007669"/>
    <property type="project" value="UniProtKB-SubCell"/>
</dbReference>
<dbReference type="GO" id="GO:0005524">
    <property type="term" value="F:ATP binding"/>
    <property type="evidence" value="ECO:0007669"/>
    <property type="project" value="UniProtKB-UniRule"/>
</dbReference>
<dbReference type="EMBL" id="UHFG01000004">
    <property type="protein sequence ID" value="SUN51100.1"/>
    <property type="molecule type" value="Genomic_DNA"/>
</dbReference>
<accession>A0A380JZB4</accession>
<dbReference type="NCBIfam" id="TIGR00152">
    <property type="entry name" value="dephospho-CoA kinase"/>
    <property type="match status" value="1"/>
</dbReference>
<keyword evidence="7 8" id="KW-0173">Coenzyme A biosynthesis</keyword>
<dbReference type="EC" id="2.7.1.24" evidence="8 9"/>
<dbReference type="AlphaFoldDB" id="A0A380JZB4"/>
<dbReference type="PANTHER" id="PTHR10695">
    <property type="entry name" value="DEPHOSPHO-COA KINASE-RELATED"/>
    <property type="match status" value="1"/>
</dbReference>
<dbReference type="CDD" id="cd02022">
    <property type="entry name" value="DPCK"/>
    <property type="match status" value="1"/>
</dbReference>
<evidence type="ECO:0000256" key="7">
    <source>
        <dbReference type="ARBA" id="ARBA00022993"/>
    </source>
</evidence>
<dbReference type="GO" id="GO:0004140">
    <property type="term" value="F:dephospho-CoA kinase activity"/>
    <property type="evidence" value="ECO:0007669"/>
    <property type="project" value="UniProtKB-UniRule"/>
</dbReference>